<keyword evidence="1" id="KW-1133">Transmembrane helix</keyword>
<dbReference type="AlphaFoldDB" id="A0A8D8AF56"/>
<accession>A0A8D8AF56</accession>
<keyword evidence="1" id="KW-0472">Membrane</keyword>
<protein>
    <submittedName>
        <fullName evidence="2">(northern house mosquito) hypothetical protein</fullName>
    </submittedName>
</protein>
<organism evidence="2">
    <name type="scientific">Culex pipiens</name>
    <name type="common">House mosquito</name>
    <dbReference type="NCBI Taxonomy" id="7175"/>
    <lineage>
        <taxon>Eukaryota</taxon>
        <taxon>Metazoa</taxon>
        <taxon>Ecdysozoa</taxon>
        <taxon>Arthropoda</taxon>
        <taxon>Hexapoda</taxon>
        <taxon>Insecta</taxon>
        <taxon>Pterygota</taxon>
        <taxon>Neoptera</taxon>
        <taxon>Endopterygota</taxon>
        <taxon>Diptera</taxon>
        <taxon>Nematocera</taxon>
        <taxon>Culicoidea</taxon>
        <taxon>Culicidae</taxon>
        <taxon>Culicinae</taxon>
        <taxon>Culicini</taxon>
        <taxon>Culex</taxon>
        <taxon>Culex</taxon>
    </lineage>
</organism>
<sequence length="123" mass="14017">MISTVLDIQRCRLPRTLLNLLFVLVLLVLQLHRAALHVLLVHLDVHVDQIQRRVVAELSVQVVRPVFLVQVSLVQRIWRVDRGDPDDDPFARLAADHLEGLRVDLRPNVLQRRGFGVDTGLGD</sequence>
<evidence type="ECO:0000313" key="2">
    <source>
        <dbReference type="EMBL" id="CAG6453577.1"/>
    </source>
</evidence>
<reference evidence="2" key="1">
    <citation type="submission" date="2021-05" db="EMBL/GenBank/DDBJ databases">
        <authorList>
            <person name="Alioto T."/>
            <person name="Alioto T."/>
            <person name="Gomez Garrido J."/>
        </authorList>
    </citation>
    <scope>NUCLEOTIDE SEQUENCE</scope>
</reference>
<feature type="transmembrane region" description="Helical" evidence="1">
    <location>
        <begin position="20"/>
        <end position="43"/>
    </location>
</feature>
<keyword evidence="1" id="KW-0812">Transmembrane</keyword>
<proteinExistence type="predicted"/>
<name>A0A8D8AF56_CULPI</name>
<evidence type="ECO:0000256" key="1">
    <source>
        <dbReference type="SAM" id="Phobius"/>
    </source>
</evidence>
<dbReference type="EMBL" id="HBUE01023448">
    <property type="protein sequence ID" value="CAG6453577.1"/>
    <property type="molecule type" value="Transcribed_RNA"/>
</dbReference>